<dbReference type="PANTHER" id="PTHR42935">
    <property type="entry name" value="SLR0930 PROTEIN"/>
    <property type="match status" value="1"/>
</dbReference>
<gene>
    <name evidence="2" type="ORF">OCV66_09440</name>
</gene>
<evidence type="ECO:0000313" key="3">
    <source>
        <dbReference type="Proteomes" id="UP001652397"/>
    </source>
</evidence>
<dbReference type="PANTHER" id="PTHR42935:SF1">
    <property type="entry name" value="SLR0930 PROTEIN"/>
    <property type="match status" value="1"/>
</dbReference>
<keyword evidence="2" id="KW-0547">Nucleotide-binding</keyword>
<dbReference type="InterPro" id="IPR008533">
    <property type="entry name" value="DUF815"/>
</dbReference>
<dbReference type="Pfam" id="PF05673">
    <property type="entry name" value="DUF815"/>
    <property type="match status" value="1"/>
</dbReference>
<dbReference type="EMBL" id="JAOQJE010000007">
    <property type="protein sequence ID" value="MCU6789306.1"/>
    <property type="molecule type" value="Genomic_DNA"/>
</dbReference>
<dbReference type="InterPro" id="IPR027417">
    <property type="entry name" value="P-loop_NTPase"/>
</dbReference>
<accession>A0ABT2U512</accession>
<dbReference type="GO" id="GO:0005524">
    <property type="term" value="F:ATP binding"/>
    <property type="evidence" value="ECO:0007669"/>
    <property type="project" value="UniProtKB-KW"/>
</dbReference>
<name>A0ABT2U512_9FIRM</name>
<dbReference type="Proteomes" id="UP001652397">
    <property type="component" value="Unassembled WGS sequence"/>
</dbReference>
<dbReference type="InterPro" id="IPR003593">
    <property type="entry name" value="AAA+_ATPase"/>
</dbReference>
<dbReference type="Gene3D" id="3.40.50.300">
    <property type="entry name" value="P-loop containing nucleotide triphosphate hydrolases"/>
    <property type="match status" value="1"/>
</dbReference>
<dbReference type="SMART" id="SM00382">
    <property type="entry name" value="AAA"/>
    <property type="match status" value="1"/>
</dbReference>
<sequence length="403" mass="44540">MKQMELSILSLRVRALSVLRGLQRHPFVSSYLAVFDALKTDDADFARAYGALCAQIFACGDVNRAMLDAVHFDVNTMTDTLAAPSATLLGAATHDIQALNALLALDGNTLKSAAAGVYRMPALRDLPDYPAAAPLPFRDGAALASFYRAQGYGFFAQASAFAVQDDGTVTPIGHPDAIRLRDLPGYERQKQQILKNTRAFLDGREANNILLYGDKGTGKSSTVKAVVNEYAERGLKIIEMSPRHIACFPRIFADTLRSPFRFIVFLDDLSFSREDDNFAALKAFIEGGLAGKPSNLVIYATSNRRHLIRETFADREGDEVRVRDSLETVTSLSDRFGLEITFSVPDKDEYLYIVDQLAAENGLALSGEQLHLLAERFALRRNGRSPRTARQFISQQLAEQYEK</sequence>
<reference evidence="2 3" key="1">
    <citation type="journal article" date="2021" name="ISME Commun">
        <title>Automated analysis of genomic sequences facilitates high-throughput and comprehensive description of bacteria.</title>
        <authorList>
            <person name="Hitch T.C.A."/>
        </authorList>
    </citation>
    <scope>NUCLEOTIDE SEQUENCE [LARGE SCALE GENOMIC DNA]</scope>
    <source>
        <strain evidence="2 3">Sanger_34</strain>
    </source>
</reference>
<feature type="domain" description="AAA+ ATPase" evidence="1">
    <location>
        <begin position="205"/>
        <end position="326"/>
    </location>
</feature>
<keyword evidence="3" id="KW-1185">Reference proteome</keyword>
<keyword evidence="2" id="KW-0067">ATP-binding</keyword>
<evidence type="ECO:0000259" key="1">
    <source>
        <dbReference type="SMART" id="SM00382"/>
    </source>
</evidence>
<evidence type="ECO:0000313" key="2">
    <source>
        <dbReference type="EMBL" id="MCU6789306.1"/>
    </source>
</evidence>
<proteinExistence type="predicted"/>
<comment type="caution">
    <text evidence="2">The sequence shown here is derived from an EMBL/GenBank/DDBJ whole genome shotgun (WGS) entry which is preliminary data.</text>
</comment>
<dbReference type="SUPFAM" id="SSF52540">
    <property type="entry name" value="P-loop containing nucleoside triphosphate hydrolases"/>
    <property type="match status" value="1"/>
</dbReference>
<protein>
    <submittedName>
        <fullName evidence="2">ATP-binding protein</fullName>
    </submittedName>
</protein>
<dbReference type="CDD" id="cd00009">
    <property type="entry name" value="AAA"/>
    <property type="match status" value="1"/>
</dbReference>
<organism evidence="2 3">
    <name type="scientific">Agathobaculum ammoniilyticum</name>
    <dbReference type="NCBI Taxonomy" id="2981778"/>
    <lineage>
        <taxon>Bacteria</taxon>
        <taxon>Bacillati</taxon>
        <taxon>Bacillota</taxon>
        <taxon>Clostridia</taxon>
        <taxon>Eubacteriales</taxon>
        <taxon>Butyricicoccaceae</taxon>
        <taxon>Agathobaculum</taxon>
    </lineage>
</organism>